<dbReference type="InterPro" id="IPR050902">
    <property type="entry name" value="ABC_Transporter_SBP"/>
</dbReference>
<evidence type="ECO:0000313" key="3">
    <source>
        <dbReference type="EMBL" id="EID75464.1"/>
    </source>
</evidence>
<dbReference type="PROSITE" id="PS51257">
    <property type="entry name" value="PROKAR_LIPOPROTEIN"/>
    <property type="match status" value="1"/>
</dbReference>
<feature type="domain" description="Fe/B12 periplasmic-binding" evidence="2">
    <location>
        <begin position="90"/>
        <end position="362"/>
    </location>
</feature>
<dbReference type="PROSITE" id="PS50983">
    <property type="entry name" value="FE_B12_PBP"/>
    <property type="match status" value="1"/>
</dbReference>
<comment type="caution">
    <text evidence="3">The sequence shown here is derived from an EMBL/GenBank/DDBJ whole genome shotgun (WGS) entry which is preliminary data.</text>
</comment>
<dbReference type="Proteomes" id="UP000005938">
    <property type="component" value="Unassembled WGS sequence"/>
</dbReference>
<feature type="chain" id="PRO_5003636138" evidence="1">
    <location>
        <begin position="21"/>
        <end position="375"/>
    </location>
</feature>
<dbReference type="InterPro" id="IPR002491">
    <property type="entry name" value="ABC_transptr_periplasmic_BD"/>
</dbReference>
<evidence type="ECO:0000313" key="4">
    <source>
        <dbReference type="Proteomes" id="UP000005938"/>
    </source>
</evidence>
<dbReference type="SUPFAM" id="SSF53807">
    <property type="entry name" value="Helical backbone' metal receptor"/>
    <property type="match status" value="1"/>
</dbReference>
<dbReference type="PATRIC" id="fig|946077.3.peg.933"/>
<reference evidence="3 4" key="1">
    <citation type="journal article" date="2012" name="J. Bacteriol.">
        <title>Genome Sequence of the Halotolerant Bacterium Imtechella halotolerans K1T.</title>
        <authorList>
            <person name="Kumar S."/>
            <person name="Vikram S."/>
            <person name="Subramanian S."/>
            <person name="Raghava G.P."/>
            <person name="Pinnaka A.K."/>
        </authorList>
    </citation>
    <scope>NUCLEOTIDE SEQUENCE [LARGE SCALE GENOMIC DNA]</scope>
    <source>
        <strain evidence="3 4">K1</strain>
    </source>
</reference>
<evidence type="ECO:0000259" key="2">
    <source>
        <dbReference type="PROSITE" id="PS50983"/>
    </source>
</evidence>
<dbReference type="Gene3D" id="3.40.50.1980">
    <property type="entry name" value="Nitrogenase molybdenum iron protein domain"/>
    <property type="match status" value="2"/>
</dbReference>
<dbReference type="PANTHER" id="PTHR30535">
    <property type="entry name" value="VITAMIN B12-BINDING PROTEIN"/>
    <property type="match status" value="1"/>
</dbReference>
<dbReference type="Pfam" id="PF01497">
    <property type="entry name" value="Peripla_BP_2"/>
    <property type="match status" value="1"/>
</dbReference>
<dbReference type="GO" id="GO:0071281">
    <property type="term" value="P:cellular response to iron ion"/>
    <property type="evidence" value="ECO:0007669"/>
    <property type="project" value="TreeGrafter"/>
</dbReference>
<dbReference type="AlphaFoldDB" id="I0WGE8"/>
<accession>I0WGE8</accession>
<protein>
    <submittedName>
        <fullName evidence="3">ABC transporter periplasmic-binding protein</fullName>
    </submittedName>
</protein>
<dbReference type="STRING" id="946077.W5A_04598"/>
<dbReference type="PANTHER" id="PTHR30535:SF34">
    <property type="entry name" value="MOLYBDATE-BINDING PROTEIN MOLA"/>
    <property type="match status" value="1"/>
</dbReference>
<keyword evidence="4" id="KW-1185">Reference proteome</keyword>
<dbReference type="RefSeq" id="WP_008237906.1">
    <property type="nucleotide sequence ID" value="NZ_AJJU01000004.1"/>
</dbReference>
<dbReference type="OrthoDB" id="9812528at2"/>
<feature type="signal peptide" evidence="1">
    <location>
        <begin position="1"/>
        <end position="20"/>
    </location>
</feature>
<dbReference type="eggNOG" id="COG0614">
    <property type="taxonomic scope" value="Bacteria"/>
</dbReference>
<name>I0WGE8_9FLAO</name>
<dbReference type="EMBL" id="AJJU01000004">
    <property type="protein sequence ID" value="EID75464.1"/>
    <property type="molecule type" value="Genomic_DNA"/>
</dbReference>
<sequence length="375" mass="42471">MKVYLYLILFFLLLSCQTKKEDKSTGQKKTISLQYANGFNIEKEGDFTYITVSNPWPEADKPFVYLLAPKGTTPTKNKTYDAFISVPISRLVVTSTTHIPALEALGVLNTLVGFPDTRYISSEAARKRIDNGSITELGVNESINTEILLELAPEVVIGFSINNQNKTYQTIERSGIPVVYNGDWNETSPLGKAEWIKFFAPFFQKESLADSLFNEIKSNYQQAKEIAANATKRPTVFSGAMYKDVWYLPAGESWAAQFIEDANAEYLWKDTKGTGSLALSIESVYDTAINADFWISPSQFTNYTQMESANKMYMEFAAFKQKHIYTYNKTIGATGGSLYFELAPQRPDLILKDLIYIFHPELMPEHELFFFKPLD</sequence>
<evidence type="ECO:0000256" key="1">
    <source>
        <dbReference type="SAM" id="SignalP"/>
    </source>
</evidence>
<keyword evidence="1" id="KW-0732">Signal</keyword>
<gene>
    <name evidence="3" type="ORF">W5A_04598</name>
</gene>
<proteinExistence type="predicted"/>
<organism evidence="3 4">
    <name type="scientific">Imtechella halotolerans K1</name>
    <dbReference type="NCBI Taxonomy" id="946077"/>
    <lineage>
        <taxon>Bacteria</taxon>
        <taxon>Pseudomonadati</taxon>
        <taxon>Bacteroidota</taxon>
        <taxon>Flavobacteriia</taxon>
        <taxon>Flavobacteriales</taxon>
        <taxon>Flavobacteriaceae</taxon>
        <taxon>Imtechella</taxon>
    </lineage>
</organism>